<feature type="signal peptide" evidence="2">
    <location>
        <begin position="1"/>
        <end position="18"/>
    </location>
</feature>
<keyword evidence="4" id="KW-1185">Reference proteome</keyword>
<feature type="chain" id="PRO_5047089946" evidence="2">
    <location>
        <begin position="19"/>
        <end position="195"/>
    </location>
</feature>
<evidence type="ECO:0000256" key="1">
    <source>
        <dbReference type="SAM" id="Phobius"/>
    </source>
</evidence>
<accession>A0ABR3AB66</accession>
<evidence type="ECO:0000313" key="4">
    <source>
        <dbReference type="Proteomes" id="UP001437256"/>
    </source>
</evidence>
<evidence type="ECO:0000313" key="3">
    <source>
        <dbReference type="EMBL" id="KAL0070239.1"/>
    </source>
</evidence>
<dbReference type="Proteomes" id="UP001437256">
    <property type="component" value="Unassembled WGS sequence"/>
</dbReference>
<keyword evidence="2" id="KW-0732">Signal</keyword>
<comment type="caution">
    <text evidence="3">The sequence shown here is derived from an EMBL/GenBank/DDBJ whole genome shotgun (WGS) entry which is preliminary data.</text>
</comment>
<reference evidence="3 4" key="1">
    <citation type="submission" date="2024-05" db="EMBL/GenBank/DDBJ databases">
        <title>A draft genome resource for the thread blight pathogen Marasmius tenuissimus strain MS-2.</title>
        <authorList>
            <person name="Yulfo-Soto G.E."/>
            <person name="Baruah I.K."/>
            <person name="Amoako-Attah I."/>
            <person name="Bukari Y."/>
            <person name="Meinhardt L.W."/>
            <person name="Bailey B.A."/>
            <person name="Cohen S.P."/>
        </authorList>
    </citation>
    <scope>NUCLEOTIDE SEQUENCE [LARGE SCALE GENOMIC DNA]</scope>
    <source>
        <strain evidence="3 4">MS-2</strain>
    </source>
</reference>
<evidence type="ECO:0000256" key="2">
    <source>
        <dbReference type="SAM" id="SignalP"/>
    </source>
</evidence>
<protein>
    <submittedName>
        <fullName evidence="3">Uncharacterized protein</fullName>
    </submittedName>
</protein>
<feature type="transmembrane region" description="Helical" evidence="1">
    <location>
        <begin position="176"/>
        <end position="194"/>
    </location>
</feature>
<keyword evidence="1" id="KW-0472">Membrane</keyword>
<proteinExistence type="predicted"/>
<sequence>MRAPALLSLFLIFKQVSGYFLITQPSRDSHWQNGVANALTWTKGKLDGIYAFDFEIARLNSDGLILVARDIPTSAKSLNTYLKDVLPADDYFVLFVNSTSGYVLATSERFSILPSASTTPGPDNMTRIDPSAPTLTISGPPNPTQGWLTTFPVMAGKANSARGLGVRFGGERREPGVLPILVTILVCAFGVALVN</sequence>
<keyword evidence="1" id="KW-1133">Transmembrane helix</keyword>
<gene>
    <name evidence="3" type="ORF">AAF712_002731</name>
</gene>
<dbReference type="EMBL" id="JBBXMP010000008">
    <property type="protein sequence ID" value="KAL0070239.1"/>
    <property type="molecule type" value="Genomic_DNA"/>
</dbReference>
<organism evidence="3 4">
    <name type="scientific">Marasmius tenuissimus</name>
    <dbReference type="NCBI Taxonomy" id="585030"/>
    <lineage>
        <taxon>Eukaryota</taxon>
        <taxon>Fungi</taxon>
        <taxon>Dikarya</taxon>
        <taxon>Basidiomycota</taxon>
        <taxon>Agaricomycotina</taxon>
        <taxon>Agaricomycetes</taxon>
        <taxon>Agaricomycetidae</taxon>
        <taxon>Agaricales</taxon>
        <taxon>Marasmiineae</taxon>
        <taxon>Marasmiaceae</taxon>
        <taxon>Marasmius</taxon>
    </lineage>
</organism>
<name>A0ABR3AB66_9AGAR</name>
<keyword evidence="1" id="KW-0812">Transmembrane</keyword>